<evidence type="ECO:0000259" key="8">
    <source>
        <dbReference type="Pfam" id="PF03449"/>
    </source>
</evidence>
<proteinExistence type="inferred from homology"/>
<evidence type="ECO:0000256" key="4">
    <source>
        <dbReference type="ARBA" id="ARBA00023125"/>
    </source>
</evidence>
<dbReference type="GO" id="GO:0070063">
    <property type="term" value="F:RNA polymerase binding"/>
    <property type="evidence" value="ECO:0007669"/>
    <property type="project" value="InterPro"/>
</dbReference>
<dbReference type="InterPro" id="IPR018151">
    <property type="entry name" value="TF_GreA/GreB_CS"/>
</dbReference>
<accession>F2NC71</accession>
<dbReference type="PANTHER" id="PTHR30437:SF4">
    <property type="entry name" value="TRANSCRIPTION ELONGATION FACTOR GREA"/>
    <property type="match status" value="1"/>
</dbReference>
<dbReference type="Pfam" id="PF03449">
    <property type="entry name" value="GreA_GreB_N"/>
    <property type="match status" value="1"/>
</dbReference>
<dbReference type="SUPFAM" id="SSF54534">
    <property type="entry name" value="FKBP-like"/>
    <property type="match status" value="1"/>
</dbReference>
<dbReference type="EMBL" id="CP002629">
    <property type="protein sequence ID" value="AEB08866.1"/>
    <property type="molecule type" value="Genomic_DNA"/>
</dbReference>
<dbReference type="PANTHER" id="PTHR30437">
    <property type="entry name" value="TRANSCRIPTION ELONGATION FACTOR GREA"/>
    <property type="match status" value="1"/>
</dbReference>
<reference evidence="10" key="2">
    <citation type="submission" date="2011-03" db="EMBL/GenBank/DDBJ databases">
        <title>The complete genome of Desulfobacca acetoxidans DSM 11109.</title>
        <authorList>
            <consortium name="US DOE Joint Genome Institute (JGI-PGF)"/>
            <person name="Lucas S."/>
            <person name="Copeland A."/>
            <person name="Lapidus A."/>
            <person name="Bruce D."/>
            <person name="Goodwin L."/>
            <person name="Pitluck S."/>
            <person name="Peters L."/>
            <person name="Kyrpides N."/>
            <person name="Mavromatis K."/>
            <person name="Ivanova N."/>
            <person name="Ovchinnikova G."/>
            <person name="Teshima H."/>
            <person name="Detter J.C."/>
            <person name="Han C."/>
            <person name="Land M."/>
            <person name="Hauser L."/>
            <person name="Markowitz V."/>
            <person name="Cheng J.-F."/>
            <person name="Hugenholtz P."/>
            <person name="Woyke T."/>
            <person name="Wu D."/>
            <person name="Spring S."/>
            <person name="Schueler E."/>
            <person name="Brambilla E."/>
            <person name="Klenk H.-P."/>
            <person name="Eisen J.A."/>
        </authorList>
    </citation>
    <scope>NUCLEOTIDE SEQUENCE [LARGE SCALE GENOMIC DNA]</scope>
    <source>
        <strain evidence="10">ATCC 700848 / DSM 11109 / ASRB2</strain>
    </source>
</reference>
<dbReference type="GO" id="GO:0003746">
    <property type="term" value="F:translation elongation factor activity"/>
    <property type="evidence" value="ECO:0007669"/>
    <property type="project" value="UniProtKB-KW"/>
</dbReference>
<name>F2NC71_DESAR</name>
<sequence>MPKVILTQEGYRKLLRELKHLRRIVRPRILEDVMEAAADGRLEKNDQYWEARSRQVQVDRQIHHLQEIIAQSEVLVGSNLTASQVRFNCRVKICNVITQEISIFHLVSSIEADVRQGHLSIESPLGQALLGKKVGERIGFNPPGGPRWYQVLEIQMAGC</sequence>
<dbReference type="GO" id="GO:0006354">
    <property type="term" value="P:DNA-templated transcription elongation"/>
    <property type="evidence" value="ECO:0007669"/>
    <property type="project" value="TreeGrafter"/>
</dbReference>
<dbReference type="HOGENOM" id="CLU_101379_2_1_7"/>
<gene>
    <name evidence="9" type="ordered locus">Desac_0999</name>
</gene>
<evidence type="ECO:0000313" key="9">
    <source>
        <dbReference type="EMBL" id="AEB08866.1"/>
    </source>
</evidence>
<feature type="domain" description="Transcription elongation factor GreA/GreB C-terminal" evidence="7">
    <location>
        <begin position="82"/>
        <end position="155"/>
    </location>
</feature>
<dbReference type="PROSITE" id="PS00830">
    <property type="entry name" value="GREAB_2"/>
    <property type="match status" value="1"/>
</dbReference>
<comment type="similarity">
    <text evidence="1">Belongs to the GreA/GreB family.</text>
</comment>
<dbReference type="InterPro" id="IPR001437">
    <property type="entry name" value="Tscrpt_elong_fac_GreA/B_C"/>
</dbReference>
<dbReference type="Pfam" id="PF01272">
    <property type="entry name" value="GreA_GreB"/>
    <property type="match status" value="1"/>
</dbReference>
<dbReference type="eggNOG" id="COG0782">
    <property type="taxonomic scope" value="Bacteria"/>
</dbReference>
<keyword evidence="5" id="KW-0804">Transcription</keyword>
<dbReference type="GO" id="GO:0032784">
    <property type="term" value="P:regulation of DNA-templated transcription elongation"/>
    <property type="evidence" value="ECO:0007669"/>
    <property type="project" value="InterPro"/>
</dbReference>
<keyword evidence="3" id="KW-0805">Transcription regulation</keyword>
<evidence type="ECO:0000256" key="2">
    <source>
        <dbReference type="ARBA" id="ARBA00013729"/>
    </source>
</evidence>
<keyword evidence="10" id="KW-1185">Reference proteome</keyword>
<dbReference type="InterPro" id="IPR036953">
    <property type="entry name" value="GreA/GreB_C_sf"/>
</dbReference>
<evidence type="ECO:0000256" key="5">
    <source>
        <dbReference type="ARBA" id="ARBA00023163"/>
    </source>
</evidence>
<evidence type="ECO:0000256" key="6">
    <source>
        <dbReference type="ARBA" id="ARBA00030776"/>
    </source>
</evidence>
<dbReference type="GO" id="GO:0003677">
    <property type="term" value="F:DNA binding"/>
    <property type="evidence" value="ECO:0007669"/>
    <property type="project" value="UniProtKB-KW"/>
</dbReference>
<evidence type="ECO:0000256" key="1">
    <source>
        <dbReference type="ARBA" id="ARBA00008213"/>
    </source>
</evidence>
<evidence type="ECO:0000259" key="7">
    <source>
        <dbReference type="Pfam" id="PF01272"/>
    </source>
</evidence>
<dbReference type="KEGG" id="dao:Desac_0999"/>
<feature type="domain" description="Transcription elongation factor GreA/GreB N-terminal" evidence="8">
    <location>
        <begin position="4"/>
        <end position="74"/>
    </location>
</feature>
<organism evidence="9 10">
    <name type="scientific">Desulfobacca acetoxidans (strain ATCC 700848 / DSM 11109 / ASRB2)</name>
    <dbReference type="NCBI Taxonomy" id="880072"/>
    <lineage>
        <taxon>Bacteria</taxon>
        <taxon>Pseudomonadati</taxon>
        <taxon>Thermodesulfobacteriota</taxon>
        <taxon>Desulfobaccia</taxon>
        <taxon>Desulfobaccales</taxon>
        <taxon>Desulfobaccaceae</taxon>
        <taxon>Desulfobacca</taxon>
    </lineage>
</organism>
<dbReference type="Proteomes" id="UP000000483">
    <property type="component" value="Chromosome"/>
</dbReference>
<dbReference type="InterPro" id="IPR036805">
    <property type="entry name" value="Tscrpt_elong_fac_GreA/B_N_sf"/>
</dbReference>
<reference evidence="9 10" key="1">
    <citation type="journal article" date="2011" name="Stand. Genomic Sci.">
        <title>Complete genome sequence of the acetate-degrading sulfate reducer Desulfobacca acetoxidans type strain (ASRB2).</title>
        <authorList>
            <person name="Goker M."/>
            <person name="Teshima H."/>
            <person name="Lapidus A."/>
            <person name="Nolan M."/>
            <person name="Lucas S."/>
            <person name="Hammon N."/>
            <person name="Deshpande S."/>
            <person name="Cheng J.F."/>
            <person name="Tapia R."/>
            <person name="Han C."/>
            <person name="Goodwin L."/>
            <person name="Pitluck S."/>
            <person name="Huntemann M."/>
            <person name="Liolios K."/>
            <person name="Ivanova N."/>
            <person name="Pagani I."/>
            <person name="Mavromatis K."/>
            <person name="Ovchinikova G."/>
            <person name="Pati A."/>
            <person name="Chen A."/>
            <person name="Palaniappan K."/>
            <person name="Land M."/>
            <person name="Hauser L."/>
            <person name="Brambilla E.M."/>
            <person name="Rohde M."/>
            <person name="Spring S."/>
            <person name="Detter J.C."/>
            <person name="Woyke T."/>
            <person name="Bristow J."/>
            <person name="Eisen J.A."/>
            <person name="Markowitz V."/>
            <person name="Hugenholtz P."/>
            <person name="Kyrpides N.C."/>
            <person name="Klenk H.P."/>
        </authorList>
    </citation>
    <scope>NUCLEOTIDE SEQUENCE [LARGE SCALE GENOMIC DNA]</scope>
    <source>
        <strain evidence="10">ATCC 700848 / DSM 11109 / ASRB2</strain>
    </source>
</reference>
<dbReference type="RefSeq" id="WP_013705979.1">
    <property type="nucleotide sequence ID" value="NC_015388.1"/>
</dbReference>
<dbReference type="Gene3D" id="1.10.287.180">
    <property type="entry name" value="Transcription elongation factor, GreA/GreB, N-terminal domain"/>
    <property type="match status" value="1"/>
</dbReference>
<dbReference type="SUPFAM" id="SSF46557">
    <property type="entry name" value="GreA transcript cleavage protein, N-terminal domain"/>
    <property type="match status" value="1"/>
</dbReference>
<dbReference type="FunFam" id="1.10.287.180:FF:000001">
    <property type="entry name" value="Transcription elongation factor GreA"/>
    <property type="match status" value="1"/>
</dbReference>
<keyword evidence="9" id="KW-0251">Elongation factor</keyword>
<dbReference type="Gene3D" id="3.10.50.30">
    <property type="entry name" value="Transcription elongation factor, GreA/GreB, C-terminal domain"/>
    <property type="match status" value="1"/>
</dbReference>
<dbReference type="PIRSF" id="PIRSF006092">
    <property type="entry name" value="GreA_GreB"/>
    <property type="match status" value="1"/>
</dbReference>
<evidence type="ECO:0000313" key="10">
    <source>
        <dbReference type="Proteomes" id="UP000000483"/>
    </source>
</evidence>
<dbReference type="AlphaFoldDB" id="F2NC71"/>
<dbReference type="InterPro" id="IPR022691">
    <property type="entry name" value="Tscrpt_elong_fac_GreA/B_N"/>
</dbReference>
<keyword evidence="4" id="KW-0238">DNA-binding</keyword>
<protein>
    <recommendedName>
        <fullName evidence="2">Transcription elongation factor GreA</fullName>
    </recommendedName>
    <alternativeName>
        <fullName evidence="6">Transcript cleavage factor GreA</fullName>
    </alternativeName>
</protein>
<dbReference type="STRING" id="880072.Desac_0999"/>
<keyword evidence="9" id="KW-0648">Protein biosynthesis</keyword>
<dbReference type="InterPro" id="IPR023459">
    <property type="entry name" value="Tscrpt_elong_fac_GreA/B_fam"/>
</dbReference>
<evidence type="ECO:0000256" key="3">
    <source>
        <dbReference type="ARBA" id="ARBA00023015"/>
    </source>
</evidence>